<dbReference type="RefSeq" id="WP_092283082.1">
    <property type="nucleotide sequence ID" value="NZ_LT629763.1"/>
</dbReference>
<dbReference type="EMBL" id="LT629763">
    <property type="protein sequence ID" value="SDR72675.1"/>
    <property type="molecule type" value="Genomic_DNA"/>
</dbReference>
<dbReference type="AlphaFoldDB" id="A0A1H1LF42"/>
<dbReference type="OrthoDB" id="6079736at2"/>
<proteinExistence type="predicted"/>
<feature type="region of interest" description="Disordered" evidence="1">
    <location>
        <begin position="445"/>
        <end position="526"/>
    </location>
</feature>
<feature type="compositionally biased region" description="Polar residues" evidence="1">
    <location>
        <begin position="487"/>
        <end position="503"/>
    </location>
</feature>
<feature type="compositionally biased region" description="Low complexity" evidence="1">
    <location>
        <begin position="504"/>
        <end position="522"/>
    </location>
</feature>
<accession>A0A1H1LF42</accession>
<evidence type="ECO:0000313" key="3">
    <source>
        <dbReference type="Proteomes" id="UP000243413"/>
    </source>
</evidence>
<name>A0A1H1LF42_9GAMM</name>
<evidence type="ECO:0000256" key="1">
    <source>
        <dbReference type="SAM" id="MobiDB-lite"/>
    </source>
</evidence>
<feature type="compositionally biased region" description="Low complexity" evidence="1">
    <location>
        <begin position="474"/>
        <end position="486"/>
    </location>
</feature>
<reference evidence="3" key="1">
    <citation type="submission" date="2016-10" db="EMBL/GenBank/DDBJ databases">
        <authorList>
            <person name="Varghese N."/>
            <person name="Submissions S."/>
        </authorList>
    </citation>
    <scope>NUCLEOTIDE SEQUENCE [LARGE SCALE GENOMIC DNA]</scope>
    <source>
        <strain evidence="3">JCM 14963</strain>
    </source>
</reference>
<sequence length="636" mass="70694">MKSTPSKTLRYIYLALLSALLVVQAGCSINARQFAWSAYENRDPSIDQWERVEPHTDRTLLLATFASTHYTRSNRLASDDELISADTPVLLAWIEFKEIEQPIPLYRYVIQPLKAITAEELITQGNYITNSTNRLNNLPAKTPATVTNGAVVTDWQYCYDCFTSKPLNELTPANLSSLREQMTQTTISRPLDRLIFVSDPRKAVNFKNRPSIQVYSGAEAQQQQALLAERVNQLSGAIADAQSYDDQYRQFTDTEHKPLTFAYWAEKAGCPKDIAYPREIRGDRRSKSNTIIRINVNYIECNSDVLESYDLAPYQAAYEHLYAREQMLWERSTKRERYRVVRPEATIERVLESMEAAADDIEYAYSELELADKLDARNRQLDAFSEQTWANTFNSIQARNNSIRNQYQQNQAMIRNAQSAQSKSPTRRGYENAVQQAASAYTAATSSTATRESSSQKAALQAADTGTLAADPPTTKTSFTGASTTANGDNASQTKPDQSTGNVPTTPATTASATASNPSATPEQTANNTAAPAALGFTPDAKGCWNGLNTQGSCLEYSTQEKDGKTYFRLTNVCNERLYMKWCANEFCGADSLRAGQSKSKYESVTQASTMAKAVGSTMPGNDWVCAGRVSDWYAQ</sequence>
<protein>
    <submittedName>
        <fullName evidence="2">Uncharacterized protein</fullName>
    </submittedName>
</protein>
<gene>
    <name evidence="2" type="ORF">SAMN05216271_0186</name>
</gene>
<organism evidence="2 3">
    <name type="scientific">Halopseudomonas sabulinigri</name>
    <dbReference type="NCBI Taxonomy" id="472181"/>
    <lineage>
        <taxon>Bacteria</taxon>
        <taxon>Pseudomonadati</taxon>
        <taxon>Pseudomonadota</taxon>
        <taxon>Gammaproteobacteria</taxon>
        <taxon>Pseudomonadales</taxon>
        <taxon>Pseudomonadaceae</taxon>
        <taxon>Halopseudomonas</taxon>
    </lineage>
</organism>
<feature type="compositionally biased region" description="Low complexity" evidence="1">
    <location>
        <begin position="445"/>
        <end position="455"/>
    </location>
</feature>
<dbReference type="Proteomes" id="UP000243413">
    <property type="component" value="Chromosome I"/>
</dbReference>
<evidence type="ECO:0000313" key="2">
    <source>
        <dbReference type="EMBL" id="SDR72675.1"/>
    </source>
</evidence>